<comment type="caution">
    <text evidence="1">The sequence shown here is derived from an EMBL/GenBank/DDBJ whole genome shotgun (WGS) entry which is preliminary data.</text>
</comment>
<organism evidence="1 2">
    <name type="scientific">Purpureocillium lilacinum</name>
    <name type="common">Paecilomyces lilacinus</name>
    <dbReference type="NCBI Taxonomy" id="33203"/>
    <lineage>
        <taxon>Eukaryota</taxon>
        <taxon>Fungi</taxon>
        <taxon>Dikarya</taxon>
        <taxon>Ascomycota</taxon>
        <taxon>Pezizomycotina</taxon>
        <taxon>Sordariomycetes</taxon>
        <taxon>Hypocreomycetidae</taxon>
        <taxon>Hypocreales</taxon>
        <taxon>Ophiocordycipitaceae</taxon>
        <taxon>Purpureocillium</taxon>
    </lineage>
</organism>
<gene>
    <name evidence="1" type="ORF">ACCO45_013375</name>
</gene>
<protein>
    <submittedName>
        <fullName evidence="1">Uncharacterized protein</fullName>
    </submittedName>
</protein>
<reference evidence="1" key="1">
    <citation type="submission" date="2024-12" db="EMBL/GenBank/DDBJ databases">
        <title>Comparative genomics and development of molecular markers within Purpureocillium lilacinum and among Purpureocillium species.</title>
        <authorList>
            <person name="Yeh Z.-Y."/>
            <person name="Ni N.-T."/>
            <person name="Lo P.-H."/>
            <person name="Mushyakhwo K."/>
            <person name="Lin C.-F."/>
            <person name="Nai Y.-S."/>
        </authorList>
    </citation>
    <scope>NUCLEOTIDE SEQUENCE</scope>
    <source>
        <strain evidence="1">NCHU-NPUST-175</strain>
    </source>
</reference>
<proteinExistence type="predicted"/>
<accession>A0ACC4D6K0</accession>
<sequence length="106" mass="11021">MAATPMGSVGSGLASEGIPQRTSTPTKPVAQASRRTGAALRRLEASPATADGWVLWAAGRWRALHTEQGEPTTLLLTRSALSLRSPLPKPAPPTAGEVRRTVALGN</sequence>
<dbReference type="Proteomes" id="UP001638806">
    <property type="component" value="Unassembled WGS sequence"/>
</dbReference>
<keyword evidence="2" id="KW-1185">Reference proteome</keyword>
<dbReference type="EMBL" id="JBGNUJ010000013">
    <property type="protein sequence ID" value="KAL3951658.1"/>
    <property type="molecule type" value="Genomic_DNA"/>
</dbReference>
<name>A0ACC4D6K0_PURLI</name>
<evidence type="ECO:0000313" key="1">
    <source>
        <dbReference type="EMBL" id="KAL3951658.1"/>
    </source>
</evidence>
<evidence type="ECO:0000313" key="2">
    <source>
        <dbReference type="Proteomes" id="UP001638806"/>
    </source>
</evidence>